<organism evidence="2 3">
    <name type="scientific">Kribbella antibiotica</name>
    <dbReference type="NCBI Taxonomy" id="190195"/>
    <lineage>
        <taxon>Bacteria</taxon>
        <taxon>Bacillati</taxon>
        <taxon>Actinomycetota</taxon>
        <taxon>Actinomycetes</taxon>
        <taxon>Propionibacteriales</taxon>
        <taxon>Kribbellaceae</taxon>
        <taxon>Kribbella</taxon>
    </lineage>
</organism>
<reference evidence="2 3" key="1">
    <citation type="submission" date="2019-03" db="EMBL/GenBank/DDBJ databases">
        <title>Draft genome sequences of novel Actinobacteria.</title>
        <authorList>
            <person name="Sahin N."/>
            <person name="Ay H."/>
            <person name="Saygin H."/>
        </authorList>
    </citation>
    <scope>NUCLEOTIDE SEQUENCE [LARGE SCALE GENOMIC DNA]</scope>
    <source>
        <strain evidence="2 3">JCM 13523</strain>
    </source>
</reference>
<keyword evidence="3" id="KW-1185">Reference proteome</keyword>
<evidence type="ECO:0000313" key="3">
    <source>
        <dbReference type="Proteomes" id="UP000295124"/>
    </source>
</evidence>
<evidence type="ECO:0000313" key="2">
    <source>
        <dbReference type="EMBL" id="TDD42068.1"/>
    </source>
</evidence>
<accession>A0A4R4YBP7</accession>
<proteinExistence type="predicted"/>
<dbReference type="InterPro" id="IPR053918">
    <property type="entry name" value="DUF6980"/>
</dbReference>
<dbReference type="OrthoDB" id="4206464at2"/>
<dbReference type="AlphaFoldDB" id="A0A4R4YBP7"/>
<sequence>MTSFCCETMDRQVNLTCDLHDDPFECGDAVVTFSPKFQEYGLIIHDGGASFLEITFCPWCGRRLPESQRDRWFEELERRGIDPWNDDVPAEFEDARWLDPKNCT</sequence>
<feature type="domain" description="DUF6980" evidence="1">
    <location>
        <begin position="4"/>
        <end position="98"/>
    </location>
</feature>
<dbReference type="Proteomes" id="UP000295124">
    <property type="component" value="Unassembled WGS sequence"/>
</dbReference>
<comment type="caution">
    <text evidence="2">The sequence shown here is derived from an EMBL/GenBank/DDBJ whole genome shotgun (WGS) entry which is preliminary data.</text>
</comment>
<protein>
    <recommendedName>
        <fullName evidence="1">DUF6980 domain-containing protein</fullName>
    </recommendedName>
</protein>
<gene>
    <name evidence="2" type="ORF">E1263_42335</name>
</gene>
<dbReference type="RefSeq" id="WP_132178112.1">
    <property type="nucleotide sequence ID" value="NZ_SMKX01000297.1"/>
</dbReference>
<evidence type="ECO:0000259" key="1">
    <source>
        <dbReference type="Pfam" id="PF22400"/>
    </source>
</evidence>
<dbReference type="Pfam" id="PF22400">
    <property type="entry name" value="DUF6980"/>
    <property type="match status" value="1"/>
</dbReference>
<dbReference type="EMBL" id="SMKX01000297">
    <property type="protein sequence ID" value="TDD42068.1"/>
    <property type="molecule type" value="Genomic_DNA"/>
</dbReference>
<name>A0A4R4YBP7_9ACTN</name>